<name>A0ABY3EVD4_9BURK</name>
<comment type="caution">
    <text evidence="1">The sequence shown here is derived from an EMBL/GenBank/DDBJ whole genome shotgun (WGS) entry which is preliminary data.</text>
</comment>
<dbReference type="EMBL" id="VCIZ01000001">
    <property type="protein sequence ID" value="TSP14756.1"/>
    <property type="molecule type" value="Genomic_DNA"/>
</dbReference>
<gene>
    <name evidence="1" type="ORF">FGG12_03755</name>
</gene>
<protein>
    <recommendedName>
        <fullName evidence="3">DUF3304 domain-containing protein</fullName>
    </recommendedName>
</protein>
<proteinExistence type="predicted"/>
<evidence type="ECO:0000313" key="1">
    <source>
        <dbReference type="EMBL" id="TSP14756.1"/>
    </source>
</evidence>
<organism evidence="1 2">
    <name type="scientific">Cupriavidus campinensis</name>
    <dbReference type="NCBI Taxonomy" id="151783"/>
    <lineage>
        <taxon>Bacteria</taxon>
        <taxon>Pseudomonadati</taxon>
        <taxon>Pseudomonadota</taxon>
        <taxon>Betaproteobacteria</taxon>
        <taxon>Burkholderiales</taxon>
        <taxon>Burkholderiaceae</taxon>
        <taxon>Cupriavidus</taxon>
    </lineage>
</organism>
<sequence>MLACVAGTLALGYLFGYKLPIVRHVAKEPVKLYRDFEGQWFPDGVVVGVVQPGQRCFVFRCDAKLFLACNYKLKCGDLSGWTDQGYAFEPPVTEYVPF</sequence>
<accession>A0ABY3EVD4</accession>
<evidence type="ECO:0008006" key="3">
    <source>
        <dbReference type="Google" id="ProtNLM"/>
    </source>
</evidence>
<evidence type="ECO:0000313" key="2">
    <source>
        <dbReference type="Proteomes" id="UP000318943"/>
    </source>
</evidence>
<dbReference type="Proteomes" id="UP000318943">
    <property type="component" value="Unassembled WGS sequence"/>
</dbReference>
<reference evidence="1 2" key="1">
    <citation type="submission" date="2019-05" db="EMBL/GenBank/DDBJ databases">
        <title>Whole genome sequence analysis of Cupriavidus campinensis S14E4C strain.</title>
        <authorList>
            <person name="Abbaszade G."/>
            <person name="Szabo A."/>
            <person name="Toumi M."/>
            <person name="Toth E."/>
        </authorList>
    </citation>
    <scope>NUCLEOTIDE SEQUENCE [LARGE SCALE GENOMIC DNA]</scope>
    <source>
        <strain evidence="1 2">S14E4C</strain>
    </source>
</reference>
<dbReference type="RefSeq" id="WP_144196179.1">
    <property type="nucleotide sequence ID" value="NZ_VCIZ01000001.1"/>
</dbReference>
<keyword evidence="2" id="KW-1185">Reference proteome</keyword>